<dbReference type="Gene3D" id="3.40.50.2000">
    <property type="entry name" value="Glycogen Phosphorylase B"/>
    <property type="match status" value="2"/>
</dbReference>
<dbReference type="InterPro" id="IPR028098">
    <property type="entry name" value="Glyco_trans_4-like_N"/>
</dbReference>
<dbReference type="Pfam" id="PF13439">
    <property type="entry name" value="Glyco_transf_4"/>
    <property type="match status" value="1"/>
</dbReference>
<evidence type="ECO:0000256" key="1">
    <source>
        <dbReference type="ARBA" id="ARBA00022676"/>
    </source>
</evidence>
<keyword evidence="2 5" id="KW-0808">Transferase</keyword>
<organism evidence="5 6">
    <name type="scientific">Sphingomonas immobilis</name>
    <dbReference type="NCBI Taxonomy" id="3063997"/>
    <lineage>
        <taxon>Bacteria</taxon>
        <taxon>Pseudomonadati</taxon>
        <taxon>Pseudomonadota</taxon>
        <taxon>Alphaproteobacteria</taxon>
        <taxon>Sphingomonadales</taxon>
        <taxon>Sphingomonadaceae</taxon>
        <taxon>Sphingomonas</taxon>
    </lineage>
</organism>
<dbReference type="PANTHER" id="PTHR12526">
    <property type="entry name" value="GLYCOSYLTRANSFERASE"/>
    <property type="match status" value="1"/>
</dbReference>
<dbReference type="Pfam" id="PF00534">
    <property type="entry name" value="Glycos_transf_1"/>
    <property type="match status" value="1"/>
</dbReference>
<evidence type="ECO:0000259" key="4">
    <source>
        <dbReference type="Pfam" id="PF13439"/>
    </source>
</evidence>
<dbReference type="CDD" id="cd03801">
    <property type="entry name" value="GT4_PimA-like"/>
    <property type="match status" value="1"/>
</dbReference>
<feature type="domain" description="Glycosyltransferase subfamily 4-like N-terminal" evidence="4">
    <location>
        <begin position="16"/>
        <end position="179"/>
    </location>
</feature>
<keyword evidence="6" id="KW-1185">Reference proteome</keyword>
<proteinExistence type="predicted"/>
<reference evidence="5" key="1">
    <citation type="submission" date="2023-07" db="EMBL/GenBank/DDBJ databases">
        <authorList>
            <person name="Kim M.K."/>
        </authorList>
    </citation>
    <scope>NUCLEOTIDE SEQUENCE</scope>
    <source>
        <strain evidence="5">CA1-15</strain>
    </source>
</reference>
<name>A0ABT9A477_9SPHN</name>
<dbReference type="InterPro" id="IPR001296">
    <property type="entry name" value="Glyco_trans_1"/>
</dbReference>
<comment type="caution">
    <text evidence="5">The sequence shown here is derived from an EMBL/GenBank/DDBJ whole genome shotgun (WGS) entry which is preliminary data.</text>
</comment>
<evidence type="ECO:0000259" key="3">
    <source>
        <dbReference type="Pfam" id="PF00534"/>
    </source>
</evidence>
<protein>
    <submittedName>
        <fullName evidence="5">Glycosyltransferase family 4 protein</fullName>
        <ecNumber evidence="5">2.4.-.-</ecNumber>
    </submittedName>
</protein>
<dbReference type="GO" id="GO:0016757">
    <property type="term" value="F:glycosyltransferase activity"/>
    <property type="evidence" value="ECO:0007669"/>
    <property type="project" value="UniProtKB-KW"/>
</dbReference>
<dbReference type="EMBL" id="JAUQSZ010000018">
    <property type="protein sequence ID" value="MDO7844615.1"/>
    <property type="molecule type" value="Genomic_DNA"/>
</dbReference>
<gene>
    <name evidence="5" type="ORF">Q5H94_19950</name>
</gene>
<dbReference type="EC" id="2.4.-.-" evidence="5"/>
<accession>A0ABT9A477</accession>
<dbReference type="Proteomes" id="UP001176468">
    <property type="component" value="Unassembled WGS sequence"/>
</dbReference>
<dbReference type="SUPFAM" id="SSF53756">
    <property type="entry name" value="UDP-Glycosyltransferase/glycogen phosphorylase"/>
    <property type="match status" value="1"/>
</dbReference>
<evidence type="ECO:0000313" key="6">
    <source>
        <dbReference type="Proteomes" id="UP001176468"/>
    </source>
</evidence>
<evidence type="ECO:0000313" key="5">
    <source>
        <dbReference type="EMBL" id="MDO7844615.1"/>
    </source>
</evidence>
<dbReference type="RefSeq" id="WP_304563013.1">
    <property type="nucleotide sequence ID" value="NZ_JAUQSZ010000018.1"/>
</dbReference>
<evidence type="ECO:0000256" key="2">
    <source>
        <dbReference type="ARBA" id="ARBA00022679"/>
    </source>
</evidence>
<sequence>MRILLSLHHRLDPNAGAARVIIRLRDEMRALGHEVDTFSFDDLPSWLPAKAQPGVFPLFFARHIAGNRGRWDVIDASSGDGWLAYRGARRAGMPLRVTHSHGIEHLVARAEREEAAREGRTIALHKRLRRHGLRLAEVGRSFRNADLAMALNAAEAGFMQAELGISPAKIGVARLAVDDAIVAAPLAEPDPGAPFEAVQIGSYIARKGIAHTAAAMTAVMRRHPDVRLRFLGTLCDAAKVHADYPPDLHDRIAVVPRFANGALPDLLAGGTVQLMPSLFEGYGIVKLEAMARGLIPVVSDDGGTRTDVEDGVNGLVVPVADDAAMEAAIERLIGDPALRVRLRNNALATAANSSWRRVAAERLNLYEMAR</sequence>
<dbReference type="PANTHER" id="PTHR12526:SF510">
    <property type="entry name" value="D-INOSITOL 3-PHOSPHATE GLYCOSYLTRANSFERASE"/>
    <property type="match status" value="1"/>
</dbReference>
<feature type="domain" description="Glycosyl transferase family 1" evidence="3">
    <location>
        <begin position="194"/>
        <end position="346"/>
    </location>
</feature>
<keyword evidence="1 5" id="KW-0328">Glycosyltransferase</keyword>